<dbReference type="HOGENOM" id="CLU_057120_0_0_6"/>
<accession>D2BSE0</accession>
<dbReference type="Proteomes" id="UP000001446">
    <property type="component" value="Chromosome"/>
</dbReference>
<dbReference type="RefSeq" id="WP_012883404.1">
    <property type="nucleotide sequence ID" value="NC_013592.1"/>
</dbReference>
<dbReference type="KEGG" id="ddc:Dd586_0666"/>
<evidence type="ECO:0000313" key="2">
    <source>
        <dbReference type="Proteomes" id="UP000001446"/>
    </source>
</evidence>
<dbReference type="OrthoDB" id="9179784at2"/>
<dbReference type="AlphaFoldDB" id="D2BSE0"/>
<keyword evidence="2" id="KW-1185">Reference proteome</keyword>
<dbReference type="STRING" id="590409.Dd586_0666"/>
<dbReference type="Gene3D" id="3.40.50.2000">
    <property type="entry name" value="Glycogen Phosphorylase B"/>
    <property type="match status" value="1"/>
</dbReference>
<evidence type="ECO:0008006" key="3">
    <source>
        <dbReference type="Google" id="ProtNLM"/>
    </source>
</evidence>
<sequence length="361" mass="40788">MINSFDCRVLVLHRESLVAPGVPSLSVSARVTEVLDYLENETGIEHFSVSENDECVERAVAWADVIVLSKHRSKKALELVTLAKQLGKGLIYDIDDWIFSFPSYSGGSDGAVVNYSLDIISLCDFVTVANAELMRRVPFIAPDAKLVYLPNGMWVERYTSENHIISSRECSKRIVFTNADFLKVQESKDAILSALNVFFMRHPDYVLDFFGDPFPEMFSLPFLHFTNRMPYQDYMRAIVSGDYMFAITPLGADEDIESIEFNACKNPFKYINYGVARIPGIYSSAAIYTDCVRNMETGIVVDNTFENWLSAMERYVSDENIRLKVRDAAYNDVMQNFHVKAGATVLSTLLKRLILGTLDVS</sequence>
<organism evidence="1 2">
    <name type="scientific">Dickeya zeae (strain Ech586)</name>
    <name type="common">Dickeya dadantii (strain Ech586)</name>
    <dbReference type="NCBI Taxonomy" id="590409"/>
    <lineage>
        <taxon>Bacteria</taxon>
        <taxon>Pseudomonadati</taxon>
        <taxon>Pseudomonadota</taxon>
        <taxon>Gammaproteobacteria</taxon>
        <taxon>Enterobacterales</taxon>
        <taxon>Pectobacteriaceae</taxon>
        <taxon>Dickeya</taxon>
        <taxon>Dickeya parazeae</taxon>
    </lineage>
</organism>
<reference evidence="1" key="1">
    <citation type="submission" date="2009-12" db="EMBL/GenBank/DDBJ databases">
        <title>Complete sequence of Dickeya dadantii Ech586.</title>
        <authorList>
            <consortium name="US DOE Joint Genome Institute"/>
            <person name="Lucas S."/>
            <person name="Copeland A."/>
            <person name="Lapidus A."/>
            <person name="Glavina del Rio T."/>
            <person name="Tice H."/>
            <person name="Bruce D."/>
            <person name="Goodwin L."/>
            <person name="Pitluck S."/>
            <person name="Munk A.C."/>
            <person name="Brettin T."/>
            <person name="Detter J.C."/>
            <person name="Han C."/>
            <person name="Tapia R."/>
            <person name="Larimer F."/>
            <person name="Land M."/>
            <person name="Hauser L."/>
            <person name="Kyrpides N."/>
            <person name="Mikhailova N."/>
            <person name="Balakrishnan V."/>
            <person name="Glasner J."/>
            <person name="Perna N.T."/>
        </authorList>
    </citation>
    <scope>NUCLEOTIDE SEQUENCE [LARGE SCALE GENOMIC DNA]</scope>
    <source>
        <strain evidence="1">Ech586</strain>
    </source>
</reference>
<dbReference type="EMBL" id="CP001836">
    <property type="protein sequence ID" value="ACZ75559.1"/>
    <property type="molecule type" value="Genomic_DNA"/>
</dbReference>
<gene>
    <name evidence="1" type="ordered locus">Dd586_0666</name>
</gene>
<protein>
    <recommendedName>
        <fullName evidence="3">Glycosyltransferase family 1 protein</fullName>
    </recommendedName>
</protein>
<proteinExistence type="predicted"/>
<evidence type="ECO:0000313" key="1">
    <source>
        <dbReference type="EMBL" id="ACZ75559.1"/>
    </source>
</evidence>
<dbReference type="SUPFAM" id="SSF53756">
    <property type="entry name" value="UDP-Glycosyltransferase/glycogen phosphorylase"/>
    <property type="match status" value="1"/>
</dbReference>
<name>D2BSE0_DICZ5</name>
<dbReference type="eggNOG" id="COG0438">
    <property type="taxonomic scope" value="Bacteria"/>
</dbReference>